<dbReference type="CDD" id="cd07722">
    <property type="entry name" value="LACTB2-like_MBL-fold"/>
    <property type="match status" value="1"/>
</dbReference>
<keyword evidence="2" id="KW-0479">Metal-binding</keyword>
<evidence type="ECO:0000256" key="4">
    <source>
        <dbReference type="ARBA" id="ARBA00022833"/>
    </source>
</evidence>
<proteinExistence type="evidence at transcript level"/>
<feature type="domain" description="Metallo-beta-lactamase" evidence="6">
    <location>
        <begin position="29"/>
        <end position="196"/>
    </location>
</feature>
<dbReference type="InterPro" id="IPR036866">
    <property type="entry name" value="RibonucZ/Hydroxyglut_hydro"/>
</dbReference>
<evidence type="ECO:0000259" key="6">
    <source>
        <dbReference type="SMART" id="SM00849"/>
    </source>
</evidence>
<dbReference type="Gene3D" id="3.60.15.10">
    <property type="entry name" value="Ribonuclease Z/Hydroxyacylglutathione hydrolase-like"/>
    <property type="match status" value="1"/>
</dbReference>
<accession>A0A023EPT1</accession>
<dbReference type="VEuPathDB" id="VectorBase:AALFPA_068574"/>
<dbReference type="InterPro" id="IPR036388">
    <property type="entry name" value="WH-like_DNA-bd_sf"/>
</dbReference>
<evidence type="ECO:0000256" key="1">
    <source>
        <dbReference type="ARBA" id="ARBA00006759"/>
    </source>
</evidence>
<comment type="similarity">
    <text evidence="1">Belongs to the metallo-beta-lactamase superfamily. Glyoxalase II family.</text>
</comment>
<organism evidence="7">
    <name type="scientific">Aedes albopictus</name>
    <name type="common">Asian tiger mosquito</name>
    <name type="synonym">Stegomyia albopicta</name>
    <dbReference type="NCBI Taxonomy" id="7160"/>
    <lineage>
        <taxon>Eukaryota</taxon>
        <taxon>Metazoa</taxon>
        <taxon>Ecdysozoa</taxon>
        <taxon>Arthropoda</taxon>
        <taxon>Hexapoda</taxon>
        <taxon>Insecta</taxon>
        <taxon>Pterygota</taxon>
        <taxon>Neoptera</taxon>
        <taxon>Endopterygota</taxon>
        <taxon>Diptera</taxon>
        <taxon>Nematocera</taxon>
        <taxon>Culicoidea</taxon>
        <taxon>Culicidae</taxon>
        <taxon>Culicinae</taxon>
        <taxon>Aedini</taxon>
        <taxon>Aedes</taxon>
        <taxon>Stegomyia</taxon>
    </lineage>
</organism>
<name>A0A023EPT1_AEDAL</name>
<evidence type="ECO:0000256" key="5">
    <source>
        <dbReference type="ARBA" id="ARBA00069358"/>
    </source>
</evidence>
<dbReference type="InterPro" id="IPR047921">
    <property type="entry name" value="LACTB2-like_MBL-fold"/>
</dbReference>
<dbReference type="VEuPathDB" id="VectorBase:AALF005021"/>
<dbReference type="AlphaFoldDB" id="A0A023EPT1"/>
<keyword evidence="3" id="KW-0378">Hydrolase</keyword>
<dbReference type="Gene3D" id="1.10.10.10">
    <property type="entry name" value="Winged helix-like DNA-binding domain superfamily/Winged helix DNA-binding domain"/>
    <property type="match status" value="1"/>
</dbReference>
<evidence type="ECO:0000256" key="3">
    <source>
        <dbReference type="ARBA" id="ARBA00022801"/>
    </source>
</evidence>
<dbReference type="PANTHER" id="PTHR23131">
    <property type="entry name" value="ENDORIBONUCLEASE LACTB2"/>
    <property type="match status" value="1"/>
</dbReference>
<dbReference type="SUPFAM" id="SSF56281">
    <property type="entry name" value="Metallo-hydrolase/oxidoreductase"/>
    <property type="match status" value="1"/>
</dbReference>
<dbReference type="GO" id="GO:0046872">
    <property type="term" value="F:metal ion binding"/>
    <property type="evidence" value="ECO:0007669"/>
    <property type="project" value="UniProtKB-KW"/>
</dbReference>
<dbReference type="FunFam" id="3.60.15.10:FF:000017">
    <property type="entry name" value="Lactamase beta 2"/>
    <property type="match status" value="1"/>
</dbReference>
<dbReference type="EMBL" id="GAPW01003074">
    <property type="protein sequence ID" value="JAC10524.1"/>
    <property type="molecule type" value="mRNA"/>
</dbReference>
<keyword evidence="4" id="KW-0862">Zinc</keyword>
<reference evidence="7" key="1">
    <citation type="journal article" date="2014" name="PLoS Negl. Trop. Dis.">
        <title>Identification and characterization of seminal fluid proteins in the Asian tiger mosquito, Aedes albopictus.</title>
        <authorList>
            <person name="Boes K.E."/>
            <person name="Ribeiro J.M."/>
            <person name="Wong A."/>
            <person name="Harrington L.C."/>
            <person name="Wolfner M.F."/>
            <person name="Sirot L.K."/>
        </authorList>
    </citation>
    <scope>NUCLEOTIDE SEQUENCE</scope>
    <source>
        <tissue evidence="7">Reproductive organs</tissue>
    </source>
</reference>
<dbReference type="GO" id="GO:0003727">
    <property type="term" value="F:single-stranded RNA binding"/>
    <property type="evidence" value="ECO:0007669"/>
    <property type="project" value="TreeGrafter"/>
</dbReference>
<dbReference type="InterPro" id="IPR041516">
    <property type="entry name" value="LACTB2_WH"/>
</dbReference>
<dbReference type="InterPro" id="IPR050662">
    <property type="entry name" value="Sec-metab_biosynth-thioest"/>
</dbReference>
<dbReference type="InterPro" id="IPR001279">
    <property type="entry name" value="Metallo-B-lactamas"/>
</dbReference>
<protein>
    <recommendedName>
        <fullName evidence="5">Beta-lactamase-like protein 2 homolog</fullName>
    </recommendedName>
</protein>
<dbReference type="GO" id="GO:0016787">
    <property type="term" value="F:hydrolase activity"/>
    <property type="evidence" value="ECO:0007669"/>
    <property type="project" value="UniProtKB-KW"/>
</dbReference>
<dbReference type="GO" id="GO:0004521">
    <property type="term" value="F:RNA endonuclease activity"/>
    <property type="evidence" value="ECO:0007669"/>
    <property type="project" value="TreeGrafter"/>
</dbReference>
<dbReference type="PANTHER" id="PTHR23131:SF0">
    <property type="entry name" value="ENDORIBONUCLEASE LACTB2"/>
    <property type="match status" value="1"/>
</dbReference>
<dbReference type="SMART" id="SM00849">
    <property type="entry name" value="Lactamase_B"/>
    <property type="match status" value="1"/>
</dbReference>
<dbReference type="VEuPathDB" id="VectorBase:AALC636_031923"/>
<dbReference type="GO" id="GO:0005759">
    <property type="term" value="C:mitochondrial matrix"/>
    <property type="evidence" value="ECO:0007669"/>
    <property type="project" value="TreeGrafter"/>
</dbReference>
<dbReference type="Pfam" id="PF17778">
    <property type="entry name" value="WHD_BLACT"/>
    <property type="match status" value="1"/>
</dbReference>
<evidence type="ECO:0000313" key="7">
    <source>
        <dbReference type="EMBL" id="JAC10524.1"/>
    </source>
</evidence>
<sequence>MATIAPITKISPRLIRVLGCNPGPMTLQGTNTYIIGTGKRRILLDASDENVPEYIGHLKKVISDERILINDIIVSHWHHDHIGGVDEVLDVIENKDTCKVWKYPRSDAPETTLRNANIHHLEHGQKFSIEGATLEVIHTPGHTTDHVVLVLHEENSLFSADCILGEGTTVFEDLYEYMKSLQVIQDAKPSVIYPGHGNIILDPVERIAQYISHRNQRETQIMAVFQQQPTSMFDEMDLVREIYKDTPEHLWKAAAYNVSHHLQKLHKEKRISHDGDRWKLVPQASL</sequence>
<evidence type="ECO:0000256" key="2">
    <source>
        <dbReference type="ARBA" id="ARBA00022723"/>
    </source>
</evidence>
<dbReference type="FunFam" id="1.10.10.10:FF:000328">
    <property type="entry name" value="Lactamase beta 2"/>
    <property type="match status" value="1"/>
</dbReference>
<dbReference type="GO" id="GO:0031123">
    <property type="term" value="P:RNA 3'-end processing"/>
    <property type="evidence" value="ECO:0007669"/>
    <property type="project" value="UniProtKB-ARBA"/>
</dbReference>
<dbReference type="Pfam" id="PF00753">
    <property type="entry name" value="Lactamase_B"/>
    <property type="match status" value="1"/>
</dbReference>